<dbReference type="InterPro" id="IPR050366">
    <property type="entry name" value="BP-dependent_transpt_permease"/>
</dbReference>
<protein>
    <submittedName>
        <fullName evidence="10">ABC transporter permease</fullName>
    </submittedName>
</protein>
<dbReference type="PANTHER" id="PTHR43386:SF1">
    <property type="entry name" value="D,D-DIPEPTIDE TRANSPORT SYSTEM PERMEASE PROTEIN DDPC-RELATED"/>
    <property type="match status" value="1"/>
</dbReference>
<evidence type="ECO:0000256" key="3">
    <source>
        <dbReference type="ARBA" id="ARBA00022475"/>
    </source>
</evidence>
<keyword evidence="6 7" id="KW-0472">Membrane</keyword>
<dbReference type="PANTHER" id="PTHR43386">
    <property type="entry name" value="OLIGOPEPTIDE TRANSPORT SYSTEM PERMEASE PROTEIN APPC"/>
    <property type="match status" value="1"/>
</dbReference>
<evidence type="ECO:0000259" key="8">
    <source>
        <dbReference type="PROSITE" id="PS50928"/>
    </source>
</evidence>
<dbReference type="Pfam" id="PF00528">
    <property type="entry name" value="BPD_transp_1"/>
    <property type="match status" value="1"/>
</dbReference>
<keyword evidence="3" id="KW-1003">Cell membrane</keyword>
<evidence type="ECO:0000256" key="2">
    <source>
        <dbReference type="ARBA" id="ARBA00022448"/>
    </source>
</evidence>
<comment type="subcellular location">
    <subcellularLocation>
        <location evidence="1 7">Cell membrane</location>
        <topology evidence="1 7">Multi-pass membrane protein</topology>
    </subcellularLocation>
</comment>
<dbReference type="InterPro" id="IPR035906">
    <property type="entry name" value="MetI-like_sf"/>
</dbReference>
<dbReference type="Gene3D" id="1.10.3720.10">
    <property type="entry name" value="MetI-like"/>
    <property type="match status" value="1"/>
</dbReference>
<evidence type="ECO:0000256" key="7">
    <source>
        <dbReference type="RuleBase" id="RU363032"/>
    </source>
</evidence>
<evidence type="ECO:0000256" key="4">
    <source>
        <dbReference type="ARBA" id="ARBA00022692"/>
    </source>
</evidence>
<proteinExistence type="inferred from homology"/>
<evidence type="ECO:0000256" key="1">
    <source>
        <dbReference type="ARBA" id="ARBA00004651"/>
    </source>
</evidence>
<feature type="transmembrane region" description="Helical" evidence="7">
    <location>
        <begin position="125"/>
        <end position="149"/>
    </location>
</feature>
<keyword evidence="4 7" id="KW-0812">Transmembrane</keyword>
<reference evidence="10" key="1">
    <citation type="journal article" date="2020" name="mSystems">
        <title>Genome- and Community-Level Interaction Insights into Carbon Utilization and Element Cycling Functions of Hydrothermarchaeota in Hydrothermal Sediment.</title>
        <authorList>
            <person name="Zhou Z."/>
            <person name="Liu Y."/>
            <person name="Xu W."/>
            <person name="Pan J."/>
            <person name="Luo Z.H."/>
            <person name="Li M."/>
        </authorList>
    </citation>
    <scope>NUCLEOTIDE SEQUENCE [LARGE SCALE GENOMIC DNA]</scope>
    <source>
        <strain evidence="10">SpSt-637</strain>
        <strain evidence="9">SpSt-667</strain>
    </source>
</reference>
<accession>A0A7C4NT72</accession>
<gene>
    <name evidence="10" type="ORF">ENU08_04225</name>
    <name evidence="9" type="ORF">ENU41_03265</name>
</gene>
<evidence type="ECO:0000256" key="5">
    <source>
        <dbReference type="ARBA" id="ARBA00022989"/>
    </source>
</evidence>
<feature type="transmembrane region" description="Helical" evidence="7">
    <location>
        <begin position="93"/>
        <end position="118"/>
    </location>
</feature>
<evidence type="ECO:0000313" key="10">
    <source>
        <dbReference type="EMBL" id="HGQ64432.1"/>
    </source>
</evidence>
<comment type="similarity">
    <text evidence="7">Belongs to the binding-protein-dependent transport system permease family.</text>
</comment>
<keyword evidence="2 7" id="KW-0813">Transport</keyword>
<feature type="transmembrane region" description="Helical" evidence="7">
    <location>
        <begin position="24"/>
        <end position="47"/>
    </location>
</feature>
<feature type="transmembrane region" description="Helical" evidence="7">
    <location>
        <begin position="260"/>
        <end position="285"/>
    </location>
</feature>
<name>A0A7C4NT72_9CREN</name>
<dbReference type="PROSITE" id="PS50928">
    <property type="entry name" value="ABC_TM1"/>
    <property type="match status" value="1"/>
</dbReference>
<comment type="caution">
    <text evidence="10">The sequence shown here is derived from an EMBL/GenBank/DDBJ whole genome shotgun (WGS) entry which is preliminary data.</text>
</comment>
<dbReference type="GO" id="GO:0055085">
    <property type="term" value="P:transmembrane transport"/>
    <property type="evidence" value="ECO:0007669"/>
    <property type="project" value="InterPro"/>
</dbReference>
<organism evidence="10">
    <name type="scientific">Ignisphaera aggregans</name>
    <dbReference type="NCBI Taxonomy" id="334771"/>
    <lineage>
        <taxon>Archaea</taxon>
        <taxon>Thermoproteota</taxon>
        <taxon>Thermoprotei</taxon>
        <taxon>Desulfurococcales</taxon>
        <taxon>Desulfurococcaceae</taxon>
        <taxon>Ignisphaera</taxon>
    </lineage>
</organism>
<dbReference type="EMBL" id="DTBD01000032">
    <property type="protein sequence ID" value="HGQ64432.1"/>
    <property type="molecule type" value="Genomic_DNA"/>
</dbReference>
<feature type="transmembrane region" description="Helical" evidence="7">
    <location>
        <begin position="155"/>
        <end position="173"/>
    </location>
</feature>
<sequence length="300" mass="33664">MTAQLYSTLQDIFSMIKKTWRKRIVFRVACTTIALIALLATIGPYVAPYPGQGIGIEIDRTKALQPPSLEHLLGTDNLGRDVLSRILFALQRAITSCIVVVFISFLLGLFVGSFMALAPKYLEILLSYAVELLLALPSVLLAALLAIIMGGTYESIVTALIVTWFPWYGRVAYLQARSLRELDFVKIPIYYGLPKWYIVLKHIAPNIVAPMLIEALSDMGSVVLEISTITFLFGIGIRSIEEPDLGMIIAYSLRDLTTAPWTFIAPAITLTIIAISFTLFGELIYEQYHPVLKKRWWLWF</sequence>
<evidence type="ECO:0000313" key="9">
    <source>
        <dbReference type="EMBL" id="HGQ35680.1"/>
    </source>
</evidence>
<dbReference type="SUPFAM" id="SSF161098">
    <property type="entry name" value="MetI-like"/>
    <property type="match status" value="1"/>
</dbReference>
<dbReference type="EMBL" id="DTCK01000016">
    <property type="protein sequence ID" value="HGQ35680.1"/>
    <property type="molecule type" value="Genomic_DNA"/>
</dbReference>
<keyword evidence="5 7" id="KW-1133">Transmembrane helix</keyword>
<dbReference type="InterPro" id="IPR000515">
    <property type="entry name" value="MetI-like"/>
</dbReference>
<feature type="domain" description="ABC transmembrane type-1" evidence="8">
    <location>
        <begin position="90"/>
        <end position="281"/>
    </location>
</feature>
<evidence type="ECO:0000256" key="6">
    <source>
        <dbReference type="ARBA" id="ARBA00023136"/>
    </source>
</evidence>
<dbReference type="AlphaFoldDB" id="A0A7C4NT72"/>
<dbReference type="GO" id="GO:0005886">
    <property type="term" value="C:plasma membrane"/>
    <property type="evidence" value="ECO:0007669"/>
    <property type="project" value="UniProtKB-SubCell"/>
</dbReference>